<evidence type="ECO:0000256" key="1">
    <source>
        <dbReference type="ARBA" id="ARBA00004123"/>
    </source>
</evidence>
<dbReference type="PANTHER" id="PTHR10825">
    <property type="entry name" value="RING FINGER DOMAIN-CONTAINING, POLYCOMB GROUP COMPONENT"/>
    <property type="match status" value="1"/>
</dbReference>
<dbReference type="GO" id="GO:1990841">
    <property type="term" value="F:promoter-specific chromatin binding"/>
    <property type="evidence" value="ECO:0007669"/>
    <property type="project" value="TreeGrafter"/>
</dbReference>
<reference evidence="10" key="1">
    <citation type="journal article" date="2013" name="Genome Biol.">
        <title>Draft genome of the mountain pine beetle, Dendroctonus ponderosae Hopkins, a major forest pest.</title>
        <authorList>
            <person name="Keeling C.I."/>
            <person name="Yuen M.M."/>
            <person name="Liao N.Y."/>
            <person name="Docking T.R."/>
            <person name="Chan S.K."/>
            <person name="Taylor G.A."/>
            <person name="Palmquist D.L."/>
            <person name="Jackman S.D."/>
            <person name="Nguyen A."/>
            <person name="Li M."/>
            <person name="Henderson H."/>
            <person name="Janes J.K."/>
            <person name="Zhao Y."/>
            <person name="Pandoh P."/>
            <person name="Moore R."/>
            <person name="Sperling F.A."/>
            <person name="Huber D.P."/>
            <person name="Birol I."/>
            <person name="Jones S.J."/>
            <person name="Bohlmann J."/>
        </authorList>
    </citation>
    <scope>NUCLEOTIDE SEQUENCE</scope>
</reference>
<feature type="compositionally biased region" description="Low complexity" evidence="7">
    <location>
        <begin position="811"/>
        <end position="824"/>
    </location>
</feature>
<dbReference type="GeneID" id="109537785"/>
<feature type="region of interest" description="Disordered" evidence="7">
    <location>
        <begin position="749"/>
        <end position="836"/>
    </location>
</feature>
<feature type="compositionally biased region" description="Basic and acidic residues" evidence="7">
    <location>
        <begin position="757"/>
        <end position="769"/>
    </location>
</feature>
<feature type="region of interest" description="Disordered" evidence="7">
    <location>
        <begin position="985"/>
        <end position="1004"/>
    </location>
</feature>
<feature type="compositionally biased region" description="Low complexity" evidence="7">
    <location>
        <begin position="1044"/>
        <end position="1062"/>
    </location>
</feature>
<comment type="subcellular location">
    <subcellularLocation>
        <location evidence="1">Nucleus</location>
    </subcellularLocation>
</comment>
<feature type="region of interest" description="Disordered" evidence="7">
    <location>
        <begin position="1028"/>
        <end position="1084"/>
    </location>
</feature>
<evidence type="ECO:0000313" key="9">
    <source>
        <dbReference type="EnsemblMetazoa" id="XP_019760232.1"/>
    </source>
</evidence>
<name>A0AAR5PH82_DENPD</name>
<evidence type="ECO:0000256" key="4">
    <source>
        <dbReference type="ARBA" id="ARBA00022833"/>
    </source>
</evidence>
<reference evidence="9" key="2">
    <citation type="submission" date="2024-08" db="UniProtKB">
        <authorList>
            <consortium name="EnsemblMetazoa"/>
        </authorList>
    </citation>
    <scope>IDENTIFICATION</scope>
</reference>
<dbReference type="PANTHER" id="PTHR10825:SF29">
    <property type="entry name" value="POLYCOMB GROUP RING FINGER PROTEIN 1"/>
    <property type="match status" value="1"/>
</dbReference>
<dbReference type="Pfam" id="PF00097">
    <property type="entry name" value="zf-C3HC4"/>
    <property type="match status" value="1"/>
</dbReference>
<dbReference type="SMART" id="SM00184">
    <property type="entry name" value="RING"/>
    <property type="match status" value="1"/>
</dbReference>
<accession>A0AAR5PH82</accession>
<dbReference type="GO" id="GO:0035102">
    <property type="term" value="C:PRC1 complex"/>
    <property type="evidence" value="ECO:0007669"/>
    <property type="project" value="TreeGrafter"/>
</dbReference>
<feature type="region of interest" description="Disordered" evidence="7">
    <location>
        <begin position="866"/>
        <end position="891"/>
    </location>
</feature>
<dbReference type="SUPFAM" id="SSF57850">
    <property type="entry name" value="RING/U-box"/>
    <property type="match status" value="1"/>
</dbReference>
<dbReference type="FunFam" id="3.30.40.10:FF:000033">
    <property type="entry name" value="Polycomb group RING finger protein 3"/>
    <property type="match status" value="1"/>
</dbReference>
<dbReference type="Gene3D" id="3.30.40.10">
    <property type="entry name" value="Zinc/RING finger domain, C3HC4 (zinc finger)"/>
    <property type="match status" value="1"/>
</dbReference>
<keyword evidence="3 6" id="KW-0863">Zinc-finger</keyword>
<feature type="region of interest" description="Disordered" evidence="7">
    <location>
        <begin position="175"/>
        <end position="232"/>
    </location>
</feature>
<organism evidence="9 10">
    <name type="scientific">Dendroctonus ponderosae</name>
    <name type="common">Mountain pine beetle</name>
    <dbReference type="NCBI Taxonomy" id="77166"/>
    <lineage>
        <taxon>Eukaryota</taxon>
        <taxon>Metazoa</taxon>
        <taxon>Ecdysozoa</taxon>
        <taxon>Arthropoda</taxon>
        <taxon>Hexapoda</taxon>
        <taxon>Insecta</taxon>
        <taxon>Pterygota</taxon>
        <taxon>Neoptera</taxon>
        <taxon>Endopterygota</taxon>
        <taxon>Coleoptera</taxon>
        <taxon>Polyphaga</taxon>
        <taxon>Cucujiformia</taxon>
        <taxon>Curculionidae</taxon>
        <taxon>Scolytinae</taxon>
        <taxon>Dendroctonus</taxon>
    </lineage>
</organism>
<feature type="compositionally biased region" description="Polar residues" evidence="7">
    <location>
        <begin position="599"/>
        <end position="609"/>
    </location>
</feature>
<dbReference type="EnsemblMetazoa" id="XM_019904673.1">
    <property type="protein sequence ID" value="XP_019760232.1"/>
    <property type="gene ID" value="LOC109537785"/>
</dbReference>
<sequence length="1084" mass="121525">MRNLKVQIEKMANLRKKPCVKELNAYCTCKLCHGYFIDATTLIDCLHTFCRGCILRHFDNSKAQVQCPVCPALYKKKSQCFRSDMQMQALVYKVVPYLYYKEMQRREDFYRSTGVRAGSSCSDDSVIDRERDMMHEMEELVSHNVGDKTQYFNQDDLISLSLEYYQAHLDHTNVLNSKNSTKSESAENKPQLSNPENGLIKTTSNISVDTSSDLKCDSNQTSAKNNGKVSDNISTDSVPKECDIRYLRCPAGINMKHLQKFLRMKYGLTGDHRVDIIYKGEVLHSDFSLMDIAYTFQWEKIKPMRLFYRIFTPLKIRPIKIVNTASPTGEKQLQIVPVTSNNHITTNPRVEPLGDASKTPKVEENRVETIQVKQVLPAREESEREQQNKEILLANLQLQSKSKAVQKAETKKVQVPEKIVRECIFEYEEPDEEEIKRFAEKRDREWALQKKLEEETKADNDDFFLNKNAYPTKKRKKSKHSKNDSNGHKEKRRKTHSDKIHAEITNNDKSDLKLKVKITTNGYKHKHHKIESAAEQINKEKLLQMRQVRHKHMSGSSGDEKSQPAIPTIKLPKSHISERTKECKSGEPEPKRRKENPDTSEYTFSNSDSEIGIKPKLEGQPKAKVEPMIVKPVSSTVEPSSAGPSVSKAVLQSSGNPCKLAKKNSCLKSTQFDSADRQNQKTFLKSTVSNSDKYTKDQKIGQGKMESSKASGSMSNKVLPIGSITTNNKTLDRKIASLQQRCTIESKTPTKTVHFSSKSDTKISNESENSKIATAQYPPGFTVSKVESGTKRKAESTEQGKRPSLEITLIPPSTSSASKAAESKPMAKRPPPGTIPLERIKNAVNLKSGISIIPKKIDRTDNIGVLDLSKSGKSPENASRSSPKTEPINGLNSMVNRQIGNMIQKPVGLPNKATPENKNVQLSNLQMLSKVATEHPTLNKPTPNNPNKTKLQLPNLQTIGKFPSPNGARGPSLQRMLPKLNGIQKFRPSSPHIRNIRPNQNQNIRNIPNPSLLLSRNQNLSQNRVVSSAGVVSTSSIPERKVTTPKSSPVPVTSSTSASTTKELPSLKPTASEQNVPDIKEISV</sequence>
<dbReference type="GO" id="GO:0000122">
    <property type="term" value="P:negative regulation of transcription by RNA polymerase II"/>
    <property type="evidence" value="ECO:0007669"/>
    <property type="project" value="TreeGrafter"/>
</dbReference>
<dbReference type="KEGG" id="dpa:109537785"/>
<dbReference type="InterPro" id="IPR013083">
    <property type="entry name" value="Znf_RING/FYVE/PHD"/>
</dbReference>
<feature type="region of interest" description="Disordered" evidence="7">
    <location>
        <begin position="547"/>
        <end position="620"/>
    </location>
</feature>
<evidence type="ECO:0000256" key="6">
    <source>
        <dbReference type="PROSITE-ProRule" id="PRU00175"/>
    </source>
</evidence>
<dbReference type="Pfam" id="PF16207">
    <property type="entry name" value="RAWUL"/>
    <property type="match status" value="1"/>
</dbReference>
<dbReference type="PROSITE" id="PS50089">
    <property type="entry name" value="ZF_RING_2"/>
    <property type="match status" value="1"/>
</dbReference>
<keyword evidence="4" id="KW-0862">Zinc</keyword>
<evidence type="ECO:0000256" key="7">
    <source>
        <dbReference type="SAM" id="MobiDB-lite"/>
    </source>
</evidence>
<evidence type="ECO:0000256" key="2">
    <source>
        <dbReference type="ARBA" id="ARBA00022723"/>
    </source>
</evidence>
<feature type="compositionally biased region" description="Basic and acidic residues" evidence="7">
    <location>
        <begin position="497"/>
        <end position="506"/>
    </location>
</feature>
<feature type="compositionally biased region" description="Polar residues" evidence="7">
    <location>
        <begin position="683"/>
        <end position="692"/>
    </location>
</feature>
<keyword evidence="2" id="KW-0479">Metal-binding</keyword>
<feature type="compositionally biased region" description="Basic and acidic residues" evidence="7">
    <location>
        <begin position="611"/>
        <end position="620"/>
    </location>
</feature>
<dbReference type="Gene3D" id="3.10.20.90">
    <property type="entry name" value="Phosphatidylinositol 3-kinase Catalytic Subunit, Chain A, domain 1"/>
    <property type="match status" value="1"/>
</dbReference>
<dbReference type="InterPro" id="IPR001841">
    <property type="entry name" value="Znf_RING"/>
</dbReference>
<feature type="domain" description="RING-type" evidence="8">
    <location>
        <begin position="29"/>
        <end position="70"/>
    </location>
</feature>
<feature type="compositionally biased region" description="Basic and acidic residues" evidence="7">
    <location>
        <begin position="788"/>
        <end position="804"/>
    </location>
</feature>
<dbReference type="InterPro" id="IPR017907">
    <property type="entry name" value="Znf_RING_CS"/>
</dbReference>
<dbReference type="AlphaFoldDB" id="A0AAR5PH82"/>
<evidence type="ECO:0000259" key="8">
    <source>
        <dbReference type="PROSITE" id="PS50089"/>
    </source>
</evidence>
<evidence type="ECO:0000313" key="10">
    <source>
        <dbReference type="Proteomes" id="UP000019118"/>
    </source>
</evidence>
<feature type="region of interest" description="Disordered" evidence="7">
    <location>
        <begin position="463"/>
        <end position="506"/>
    </location>
</feature>
<dbReference type="InterPro" id="IPR032443">
    <property type="entry name" value="RAWUL"/>
</dbReference>
<evidence type="ECO:0000256" key="3">
    <source>
        <dbReference type="ARBA" id="ARBA00022771"/>
    </source>
</evidence>
<dbReference type="CDD" id="cd17082">
    <property type="entry name" value="RAWUL_PCGF2_like"/>
    <property type="match status" value="1"/>
</dbReference>
<dbReference type="InterPro" id="IPR018957">
    <property type="entry name" value="Znf_C3HC4_RING-type"/>
</dbReference>
<protein>
    <recommendedName>
        <fullName evidence="8">RING-type domain-containing protein</fullName>
    </recommendedName>
</protein>
<keyword evidence="5" id="KW-0539">Nucleus</keyword>
<feature type="region of interest" description="Disordered" evidence="7">
    <location>
        <begin position="683"/>
        <end position="721"/>
    </location>
</feature>
<proteinExistence type="predicted"/>
<dbReference type="GO" id="GO:0008270">
    <property type="term" value="F:zinc ion binding"/>
    <property type="evidence" value="ECO:0007669"/>
    <property type="project" value="UniProtKB-KW"/>
</dbReference>
<dbReference type="PROSITE" id="PS00518">
    <property type="entry name" value="ZF_RING_1"/>
    <property type="match status" value="1"/>
</dbReference>
<feature type="compositionally biased region" description="Polar residues" evidence="7">
    <location>
        <begin position="871"/>
        <end position="891"/>
    </location>
</feature>
<evidence type="ECO:0000256" key="5">
    <source>
        <dbReference type="ARBA" id="ARBA00023242"/>
    </source>
</evidence>
<keyword evidence="10" id="KW-1185">Reference proteome</keyword>
<dbReference type="Proteomes" id="UP000019118">
    <property type="component" value="Unassembled WGS sequence"/>
</dbReference>
<feature type="compositionally biased region" description="Basic and acidic residues" evidence="7">
    <location>
        <begin position="575"/>
        <end position="597"/>
    </location>
</feature>